<comment type="caution">
    <text evidence="7">The sequence shown here is derived from an EMBL/GenBank/DDBJ whole genome shotgun (WGS) entry which is preliminary data.</text>
</comment>
<proteinExistence type="inferred from homology"/>
<evidence type="ECO:0000313" key="7">
    <source>
        <dbReference type="EMBL" id="PEN16499.1"/>
    </source>
</evidence>
<keyword evidence="2" id="KW-0805">Transcription regulation</keyword>
<dbReference type="InterPro" id="IPR007630">
    <property type="entry name" value="RNA_pol_sigma70_r4"/>
</dbReference>
<dbReference type="AlphaFoldDB" id="A0A2A8D6D1"/>
<protein>
    <submittedName>
        <fullName evidence="7">Transcriptional regulator</fullName>
    </submittedName>
</protein>
<dbReference type="InterPro" id="IPR037171">
    <property type="entry name" value="NagB/RpiA_transferase-like"/>
</dbReference>
<dbReference type="Pfam" id="PF04545">
    <property type="entry name" value="Sigma70_r4"/>
    <property type="match status" value="1"/>
</dbReference>
<evidence type="ECO:0000256" key="2">
    <source>
        <dbReference type="ARBA" id="ARBA00023015"/>
    </source>
</evidence>
<dbReference type="SUPFAM" id="SSF46689">
    <property type="entry name" value="Homeodomain-like"/>
    <property type="match status" value="1"/>
</dbReference>
<evidence type="ECO:0000313" key="8">
    <source>
        <dbReference type="Proteomes" id="UP000219947"/>
    </source>
</evidence>
<dbReference type="SUPFAM" id="SSF100950">
    <property type="entry name" value="NagB/RpiA/CoA transferase-like"/>
    <property type="match status" value="1"/>
</dbReference>
<keyword evidence="4" id="KW-0804">Transcription</keyword>
<dbReference type="Gene3D" id="1.10.10.60">
    <property type="entry name" value="Homeodomain-like"/>
    <property type="match status" value="1"/>
</dbReference>
<dbReference type="GO" id="GO:0006352">
    <property type="term" value="P:DNA-templated transcription initiation"/>
    <property type="evidence" value="ECO:0007669"/>
    <property type="project" value="InterPro"/>
</dbReference>
<dbReference type="InterPro" id="IPR009057">
    <property type="entry name" value="Homeodomain-like_sf"/>
</dbReference>
<accession>A0A2A8D6D1</accession>
<dbReference type="PANTHER" id="PTHR34294:SF1">
    <property type="entry name" value="TRANSCRIPTIONAL REGULATOR LSRR"/>
    <property type="match status" value="1"/>
</dbReference>
<keyword evidence="8" id="KW-1185">Reference proteome</keyword>
<feature type="domain" description="RNA polymerase sigma-70 region 4" evidence="6">
    <location>
        <begin position="12"/>
        <end position="44"/>
    </location>
</feature>
<organism evidence="7 8">
    <name type="scientific">Rothia dentocariosa</name>
    <dbReference type="NCBI Taxonomy" id="2047"/>
    <lineage>
        <taxon>Bacteria</taxon>
        <taxon>Bacillati</taxon>
        <taxon>Actinomycetota</taxon>
        <taxon>Actinomycetes</taxon>
        <taxon>Micrococcales</taxon>
        <taxon>Micrococcaceae</taxon>
        <taxon>Rothia</taxon>
    </lineage>
</organism>
<sequence length="315" mass="34837">MNERLSQTYEVAQLYYIQNLTMDTIASRLGVSRATISRLLKNARETGMVQIRLDDSYRTRHELEKRLGERYKVRVTLVNTKQDATPIARMSQVARSAAQILDSLVDNGTSIGVAWGATLTEVSRHLPKRPLEGVRVVQLNGAGNAHHSGIPYLGTLLGRMVSAYDAYMIHFPVPAFFDFADTKAAMWRERSIQATLQVQSRVDVAVFGIGAFGGAIPSHVYSGGYFDVTEQRLLREQGVVGDICTVLLREDGSWNDLEINRRASGPSPQELSRIPRRICVASGTHRAAALRGALRTGAITDLVLDEKLARAVMEK</sequence>
<dbReference type="GO" id="GO:0003700">
    <property type="term" value="F:DNA-binding transcription factor activity"/>
    <property type="evidence" value="ECO:0007669"/>
    <property type="project" value="InterPro"/>
</dbReference>
<comment type="similarity">
    <text evidence="1">Belongs to the SorC transcriptional regulatory family.</text>
</comment>
<dbReference type="Gene3D" id="3.40.50.1360">
    <property type="match status" value="1"/>
</dbReference>
<dbReference type="InterPro" id="IPR051054">
    <property type="entry name" value="SorC_transcr_regulators"/>
</dbReference>
<dbReference type="RefSeq" id="WP_098042140.1">
    <property type="nucleotide sequence ID" value="NZ_PDEV01000001.1"/>
</dbReference>
<dbReference type="GO" id="GO:0030246">
    <property type="term" value="F:carbohydrate binding"/>
    <property type="evidence" value="ECO:0007669"/>
    <property type="project" value="InterPro"/>
</dbReference>
<evidence type="ECO:0000256" key="1">
    <source>
        <dbReference type="ARBA" id="ARBA00010466"/>
    </source>
</evidence>
<evidence type="ECO:0000259" key="5">
    <source>
        <dbReference type="Pfam" id="PF04198"/>
    </source>
</evidence>
<evidence type="ECO:0000259" key="6">
    <source>
        <dbReference type="Pfam" id="PF04545"/>
    </source>
</evidence>
<reference evidence="7" key="1">
    <citation type="submission" date="2017-10" db="EMBL/GenBank/DDBJ databases">
        <title>Kefir isolates.</title>
        <authorList>
            <person name="Kim Y."/>
            <person name="Blasche S."/>
        </authorList>
    </citation>
    <scope>NUCLEOTIDE SEQUENCE [LARGE SCALE GENOMIC DNA]</scope>
    <source>
        <strain evidence="7">OG2-2</strain>
    </source>
</reference>
<dbReference type="PANTHER" id="PTHR34294">
    <property type="entry name" value="TRANSCRIPTIONAL REGULATOR-RELATED"/>
    <property type="match status" value="1"/>
</dbReference>
<dbReference type="GO" id="GO:0003677">
    <property type="term" value="F:DNA binding"/>
    <property type="evidence" value="ECO:0007669"/>
    <property type="project" value="UniProtKB-KW"/>
</dbReference>
<evidence type="ECO:0000256" key="3">
    <source>
        <dbReference type="ARBA" id="ARBA00023125"/>
    </source>
</evidence>
<dbReference type="Pfam" id="PF04198">
    <property type="entry name" value="Sugar-bind"/>
    <property type="match status" value="1"/>
</dbReference>
<dbReference type="InterPro" id="IPR007324">
    <property type="entry name" value="Sugar-bd_dom_put"/>
</dbReference>
<dbReference type="Proteomes" id="UP000219947">
    <property type="component" value="Unassembled WGS sequence"/>
</dbReference>
<evidence type="ECO:0000256" key="4">
    <source>
        <dbReference type="ARBA" id="ARBA00023163"/>
    </source>
</evidence>
<keyword evidence="3" id="KW-0238">DNA-binding</keyword>
<feature type="domain" description="Sugar-binding" evidence="5">
    <location>
        <begin position="60"/>
        <end position="313"/>
    </location>
</feature>
<name>A0A2A8D6D1_9MICC</name>
<dbReference type="EMBL" id="PDEV01000001">
    <property type="protein sequence ID" value="PEN16499.1"/>
    <property type="molecule type" value="Genomic_DNA"/>
</dbReference>
<gene>
    <name evidence="7" type="ORF">CRM92_00155</name>
</gene>